<feature type="compositionally biased region" description="Low complexity" evidence="1">
    <location>
        <begin position="196"/>
        <end position="205"/>
    </location>
</feature>
<feature type="compositionally biased region" description="Basic and acidic residues" evidence="1">
    <location>
        <begin position="600"/>
        <end position="610"/>
    </location>
</feature>
<feature type="domain" description="DUF7745" evidence="2">
    <location>
        <begin position="17"/>
        <end position="88"/>
    </location>
</feature>
<dbReference type="Pfam" id="PF24924">
    <property type="entry name" value="DUF7745"/>
    <property type="match status" value="1"/>
</dbReference>
<feature type="compositionally biased region" description="Pro residues" evidence="1">
    <location>
        <begin position="696"/>
        <end position="714"/>
    </location>
</feature>
<evidence type="ECO:0000256" key="1">
    <source>
        <dbReference type="SAM" id="MobiDB-lite"/>
    </source>
</evidence>
<organism evidence="3 4">
    <name type="scientific">Punica granatum</name>
    <name type="common">Pomegranate</name>
    <dbReference type="NCBI Taxonomy" id="22663"/>
    <lineage>
        <taxon>Eukaryota</taxon>
        <taxon>Viridiplantae</taxon>
        <taxon>Streptophyta</taxon>
        <taxon>Embryophyta</taxon>
        <taxon>Tracheophyta</taxon>
        <taxon>Spermatophyta</taxon>
        <taxon>Magnoliopsida</taxon>
        <taxon>eudicotyledons</taxon>
        <taxon>Gunneridae</taxon>
        <taxon>Pentapetalae</taxon>
        <taxon>rosids</taxon>
        <taxon>malvids</taxon>
        <taxon>Myrtales</taxon>
        <taxon>Lythraceae</taxon>
        <taxon>Punica</taxon>
    </lineage>
</organism>
<feature type="region of interest" description="Disordered" evidence="1">
    <location>
        <begin position="649"/>
        <end position="714"/>
    </location>
</feature>
<feature type="compositionally biased region" description="Polar residues" evidence="1">
    <location>
        <begin position="667"/>
        <end position="684"/>
    </location>
</feature>
<feature type="region of interest" description="Disordered" evidence="1">
    <location>
        <begin position="589"/>
        <end position="626"/>
    </location>
</feature>
<comment type="caution">
    <text evidence="3">The sequence shown here is derived from an EMBL/GenBank/DDBJ whole genome shotgun (WGS) entry which is preliminary data.</text>
</comment>
<dbReference type="EMBL" id="PGOL01000346">
    <property type="protein sequence ID" value="PKI71956.1"/>
    <property type="molecule type" value="Genomic_DNA"/>
</dbReference>
<dbReference type="InterPro" id="IPR056647">
    <property type="entry name" value="DUF7745"/>
</dbReference>
<dbReference type="PANTHER" id="PTHR33223:SF8">
    <property type="entry name" value="OS04G0172440 PROTEIN"/>
    <property type="match status" value="1"/>
</dbReference>
<protein>
    <recommendedName>
        <fullName evidence="2">DUF7745 domain-containing protein</fullName>
    </recommendedName>
</protein>
<reference evidence="3 4" key="1">
    <citation type="submission" date="2017-11" db="EMBL/GenBank/DDBJ databases">
        <title>De-novo sequencing of pomegranate (Punica granatum L.) genome.</title>
        <authorList>
            <person name="Akparov Z."/>
            <person name="Amiraslanov A."/>
            <person name="Hajiyeva S."/>
            <person name="Abbasov M."/>
            <person name="Kaur K."/>
            <person name="Hamwieh A."/>
            <person name="Solovyev V."/>
            <person name="Salamov A."/>
            <person name="Braich B."/>
            <person name="Kosarev P."/>
            <person name="Mahmoud A."/>
            <person name="Hajiyev E."/>
            <person name="Babayeva S."/>
            <person name="Izzatullayeva V."/>
            <person name="Mammadov A."/>
            <person name="Mammadov A."/>
            <person name="Sharifova S."/>
            <person name="Ojaghi J."/>
            <person name="Eynullazada K."/>
            <person name="Bayramov B."/>
            <person name="Abdulazimova A."/>
            <person name="Shahmuradov I."/>
        </authorList>
    </citation>
    <scope>NUCLEOTIDE SEQUENCE [LARGE SCALE GENOMIC DNA]</scope>
    <source>
        <strain evidence="4">cv. AG2017</strain>
        <tissue evidence="3">Leaf</tissue>
    </source>
</reference>
<sequence length="714" mass="77587">MTPTTASYQRDACHGFLLLVFGTLLLPYSPNFIDGAIAQVVLQAVGGHSYVEALLVETVRSLDYVREVRRSRMRGSLHLLQTWLLAHVRPFCSSHPFSYISDEHNSAAYRTFPPRRTAYLSVSNGPTLRPRPPQDSYRFGRSAANGTLAPYGVYTSPSTPPTKSEHSPPHQRTLPSSTRRDRHHHNGPRPPRLLKLHLPSLQKPKAPSRRPCTRSYGPSGRNEIGSVASLLIPAQRSRTTGASDGIDSSTRPSRTSRPGDGPMAEGDQADISEEVNPSVSVHSQPPLTHAPPPPTPAGVLLAYSSAPSTHLLPPTSLGAPLPQAPLTSSTSDDQARITALEGTVNQMAANMAELLTLLRGPNRASSSSTPPPGQGSTVDPAPGIPPTQAPKNMDAPAPTNAAYLHGSTFHQPRSATAGPHGRPSSTGGIPHFRSGLIRATACFHAGPGYRLYSPSADGFPDLSLFPGMRLPPKFKIPEFKAYVGTTDPRHHLRHYRGNMLQYWEYEEFVIHSFQDSLSGSALDWFLSLKAEDIPTWEDLSRKFIDQYRYCAEAPPTLLELSTKEMVRGQRFEEYAAKWCAQAAKHIPPISEAQQLGRMEGPADKREEPSKKAPAMSPSSGGRRGKEVSVNVVNTAHQTSQQFSVDLTTTPTAAPTYFPPPPQHQPQSIYYSTSPVPPTMTSQSYDPYAPASAQSPQPRPPVSRAPPPAQQNPTS</sequence>
<gene>
    <name evidence="3" type="ORF">CRG98_007639</name>
</gene>
<keyword evidence="4" id="KW-1185">Reference proteome</keyword>
<feature type="region of interest" description="Disordered" evidence="1">
    <location>
        <begin position="361"/>
        <end position="430"/>
    </location>
</feature>
<feature type="compositionally biased region" description="Low complexity" evidence="1">
    <location>
        <begin position="248"/>
        <end position="258"/>
    </location>
</feature>
<dbReference type="Proteomes" id="UP000233551">
    <property type="component" value="Unassembled WGS sequence"/>
</dbReference>
<accession>A0A2I0KVS2</accession>
<feature type="compositionally biased region" description="Basic residues" evidence="1">
    <location>
        <begin position="180"/>
        <end position="195"/>
    </location>
</feature>
<name>A0A2I0KVS2_PUNGR</name>
<dbReference type="AlphaFoldDB" id="A0A2I0KVS2"/>
<evidence type="ECO:0000313" key="4">
    <source>
        <dbReference type="Proteomes" id="UP000233551"/>
    </source>
</evidence>
<evidence type="ECO:0000313" key="3">
    <source>
        <dbReference type="EMBL" id="PKI71956.1"/>
    </source>
</evidence>
<proteinExistence type="predicted"/>
<dbReference type="PANTHER" id="PTHR33223">
    <property type="entry name" value="CCHC-TYPE DOMAIN-CONTAINING PROTEIN"/>
    <property type="match status" value="1"/>
</dbReference>
<feature type="region of interest" description="Disordered" evidence="1">
    <location>
        <begin position="120"/>
        <end position="334"/>
    </location>
</feature>
<evidence type="ECO:0000259" key="2">
    <source>
        <dbReference type="Pfam" id="PF24924"/>
    </source>
</evidence>